<reference evidence="8 9" key="2">
    <citation type="journal article" date="2017" name="Genome Biol.">
        <title>New reference genome sequences of hot pepper reveal the massive evolution of plant disease-resistance genes by retroduplication.</title>
        <authorList>
            <person name="Kim S."/>
            <person name="Park J."/>
            <person name="Yeom S.I."/>
            <person name="Kim Y.M."/>
            <person name="Seo E."/>
            <person name="Kim K.T."/>
            <person name="Kim M.S."/>
            <person name="Lee J.M."/>
            <person name="Cheong K."/>
            <person name="Shin H.S."/>
            <person name="Kim S.B."/>
            <person name="Han K."/>
            <person name="Lee J."/>
            <person name="Park M."/>
            <person name="Lee H.A."/>
            <person name="Lee H.Y."/>
            <person name="Lee Y."/>
            <person name="Oh S."/>
            <person name="Lee J.H."/>
            <person name="Choi E."/>
            <person name="Choi E."/>
            <person name="Lee S.E."/>
            <person name="Jeon J."/>
            <person name="Kim H."/>
            <person name="Choi G."/>
            <person name="Song H."/>
            <person name="Lee J."/>
            <person name="Lee S.C."/>
            <person name="Kwon J.K."/>
            <person name="Lee H.Y."/>
            <person name="Koo N."/>
            <person name="Hong Y."/>
            <person name="Kim R.W."/>
            <person name="Kang W.H."/>
            <person name="Huh J.H."/>
            <person name="Kang B.C."/>
            <person name="Yang T.J."/>
            <person name="Lee Y.H."/>
            <person name="Bennetzen J.L."/>
            <person name="Choi D."/>
        </authorList>
    </citation>
    <scope>NUCLEOTIDE SEQUENCE [LARGE SCALE GENOMIC DNA]</scope>
    <source>
        <strain evidence="9">cv. CM334</strain>
    </source>
</reference>
<dbReference type="Pfam" id="PF18052">
    <property type="entry name" value="Rx_N"/>
    <property type="match status" value="1"/>
</dbReference>
<evidence type="ECO:0000313" key="9">
    <source>
        <dbReference type="Proteomes" id="UP000222542"/>
    </source>
</evidence>
<gene>
    <name evidence="8" type="ORF">T459_34800</name>
</gene>
<dbReference type="InterPro" id="IPR041118">
    <property type="entry name" value="Rx_N"/>
</dbReference>
<evidence type="ECO:0000256" key="5">
    <source>
        <dbReference type="SAM" id="Coils"/>
    </source>
</evidence>
<dbReference type="AlphaFoldDB" id="A0A2G2XV38"/>
<proteinExistence type="predicted"/>
<dbReference type="GO" id="GO:0000166">
    <property type="term" value="F:nucleotide binding"/>
    <property type="evidence" value="ECO:0007669"/>
    <property type="project" value="UniProtKB-KW"/>
</dbReference>
<evidence type="ECO:0000313" key="8">
    <source>
        <dbReference type="EMBL" id="PHT61355.1"/>
    </source>
</evidence>
<keyword evidence="2" id="KW-0677">Repeat</keyword>
<keyword evidence="4" id="KW-0611">Plant defense</keyword>
<keyword evidence="9" id="KW-1185">Reference proteome</keyword>
<dbReference type="STRING" id="4072.A0A2G2XV38"/>
<dbReference type="PANTHER" id="PTHR46413">
    <property type="entry name" value="HEAVY METAL-ASSOCIATED ISOPRENYLATED PLANT PROTEIN 6"/>
    <property type="match status" value="1"/>
</dbReference>
<feature type="compositionally biased region" description="Basic and acidic residues" evidence="6">
    <location>
        <begin position="109"/>
        <end position="129"/>
    </location>
</feature>
<evidence type="ECO:0000259" key="7">
    <source>
        <dbReference type="PROSITE" id="PS50846"/>
    </source>
</evidence>
<reference evidence="8 9" key="1">
    <citation type="journal article" date="2014" name="Nat. Genet.">
        <title>Genome sequence of the hot pepper provides insights into the evolution of pungency in Capsicum species.</title>
        <authorList>
            <person name="Kim S."/>
            <person name="Park M."/>
            <person name="Yeom S.I."/>
            <person name="Kim Y.M."/>
            <person name="Lee J.M."/>
            <person name="Lee H.A."/>
            <person name="Seo E."/>
            <person name="Choi J."/>
            <person name="Cheong K."/>
            <person name="Kim K.T."/>
            <person name="Jung K."/>
            <person name="Lee G.W."/>
            <person name="Oh S.K."/>
            <person name="Bae C."/>
            <person name="Kim S.B."/>
            <person name="Lee H.Y."/>
            <person name="Kim S.Y."/>
            <person name="Kim M.S."/>
            <person name="Kang B.C."/>
            <person name="Jo Y.D."/>
            <person name="Yang H.B."/>
            <person name="Jeong H.J."/>
            <person name="Kang W.H."/>
            <person name="Kwon J.K."/>
            <person name="Shin C."/>
            <person name="Lim J.Y."/>
            <person name="Park J.H."/>
            <person name="Huh J.H."/>
            <person name="Kim J.S."/>
            <person name="Kim B.D."/>
            <person name="Cohen O."/>
            <person name="Paran I."/>
            <person name="Suh M.C."/>
            <person name="Lee S.B."/>
            <person name="Kim Y.K."/>
            <person name="Shin Y."/>
            <person name="Noh S.J."/>
            <person name="Park J."/>
            <person name="Seo Y.S."/>
            <person name="Kwon S.Y."/>
            <person name="Kim H.A."/>
            <person name="Park J.M."/>
            <person name="Kim H.J."/>
            <person name="Choi S.B."/>
            <person name="Bosland P.W."/>
            <person name="Reeves G."/>
            <person name="Jo S.H."/>
            <person name="Lee B.W."/>
            <person name="Cho H.T."/>
            <person name="Choi H.S."/>
            <person name="Lee M.S."/>
            <person name="Yu Y."/>
            <person name="Do Choi Y."/>
            <person name="Park B.S."/>
            <person name="van Deynze A."/>
            <person name="Ashrafi H."/>
            <person name="Hill T."/>
            <person name="Kim W.T."/>
            <person name="Pai H.S."/>
            <person name="Ahn H.K."/>
            <person name="Yeam I."/>
            <person name="Giovannoni J.J."/>
            <person name="Rose J.K."/>
            <person name="Sorensen I."/>
            <person name="Lee S.J."/>
            <person name="Kim R.W."/>
            <person name="Choi I.Y."/>
            <person name="Choi B.S."/>
            <person name="Lim J.S."/>
            <person name="Lee Y.H."/>
            <person name="Choi D."/>
        </authorList>
    </citation>
    <scope>NUCLEOTIDE SEQUENCE [LARGE SCALE GENOMIC DNA]</scope>
    <source>
        <strain evidence="9">cv. CM334</strain>
    </source>
</reference>
<dbReference type="InterPro" id="IPR006121">
    <property type="entry name" value="HMA_dom"/>
</dbReference>
<evidence type="ECO:0000256" key="6">
    <source>
        <dbReference type="SAM" id="MobiDB-lite"/>
    </source>
</evidence>
<dbReference type="EMBL" id="AYRZ02000176">
    <property type="protein sequence ID" value="PHT61355.1"/>
    <property type="molecule type" value="Genomic_DNA"/>
</dbReference>
<evidence type="ECO:0000256" key="3">
    <source>
        <dbReference type="ARBA" id="ARBA00022741"/>
    </source>
</evidence>
<feature type="compositionally biased region" description="Basic and acidic residues" evidence="6">
    <location>
        <begin position="328"/>
        <end position="340"/>
    </location>
</feature>
<feature type="region of interest" description="Disordered" evidence="6">
    <location>
        <begin position="301"/>
        <end position="340"/>
    </location>
</feature>
<evidence type="ECO:0000256" key="4">
    <source>
        <dbReference type="ARBA" id="ARBA00022821"/>
    </source>
</evidence>
<sequence length="598" mass="66283">MNPTVGAFLNVLFERIPSWVELLKKNKHGDRLLEKLEDILLGLQIERSDAENKQASDPLVRKWLNKLQRAVDDDENLLEEVNYEALRLKVEGQLRNLEEKSNQQKKSTKKNEEGEKKKKEGGEENKKDGGNLTAILKSCQCEGCVSTVVKAIRSIGGVEKVMCDVDSKKLTVIGKVDPVMLREEVERKTQKNVEVVSPITKKDGKGKKGGDNGSDNGAGEEKKKMQKQNKEKDSRENTGGEDKKTKEKELPITTAVLKLHCHCQGCIQKIDEIVTKFKGSMDMKVLAETLKKDLKKEIEIVPRKKEGGEKKEKGGGDNGGGGGKGKGKGREDNVEGKGKVKDEIDGGVGAGVGAMEQTLIISSYLLVLPDSQLVDILSGKGIVVPITSKTTAKKKKGDRRITLQITLNIQQISEMEIGLAVGGAFLSSALNVIFDRIAPHDCAKNKKASNPLVRKWLNKLQRAMDGAESLLEEVNYEALRRKVEDRLRNLAETSNQQVSDLNLSLSDDYFIYIEEKLEDTIKKLEVLEKQIGRLGLQKHFDSEGAMGSKIIVTTRKENVARMMDSGAINVGTLSSEASWALFKRHSLKNRDPEEHPEL</sequence>
<accession>A0A2G2XV38</accession>
<feature type="compositionally biased region" description="Basic and acidic residues" evidence="6">
    <location>
        <begin position="200"/>
        <end position="210"/>
    </location>
</feature>
<comment type="subcellular location">
    <subcellularLocation>
        <location evidence="1">Membrane</location>
        <topology evidence="1">Peripheral membrane protein</topology>
    </subcellularLocation>
</comment>
<comment type="caution">
    <text evidence="8">The sequence shown here is derived from an EMBL/GenBank/DDBJ whole genome shotgun (WGS) entry which is preliminary data.</text>
</comment>
<name>A0A2G2XV38_CAPAN</name>
<protein>
    <recommendedName>
        <fullName evidence="7">HMA domain-containing protein</fullName>
    </recommendedName>
</protein>
<organism evidence="8 9">
    <name type="scientific">Capsicum annuum</name>
    <name type="common">Capsicum pepper</name>
    <dbReference type="NCBI Taxonomy" id="4072"/>
    <lineage>
        <taxon>Eukaryota</taxon>
        <taxon>Viridiplantae</taxon>
        <taxon>Streptophyta</taxon>
        <taxon>Embryophyta</taxon>
        <taxon>Tracheophyta</taxon>
        <taxon>Spermatophyta</taxon>
        <taxon>Magnoliopsida</taxon>
        <taxon>eudicotyledons</taxon>
        <taxon>Gunneridae</taxon>
        <taxon>Pentapetalae</taxon>
        <taxon>asterids</taxon>
        <taxon>lamiids</taxon>
        <taxon>Solanales</taxon>
        <taxon>Solanaceae</taxon>
        <taxon>Solanoideae</taxon>
        <taxon>Capsiceae</taxon>
        <taxon>Capsicum</taxon>
    </lineage>
</organism>
<keyword evidence="3" id="KW-0547">Nucleotide-binding</keyword>
<dbReference type="Proteomes" id="UP000222542">
    <property type="component" value="Unassembled WGS sequence"/>
</dbReference>
<evidence type="ECO:0000256" key="1">
    <source>
        <dbReference type="ARBA" id="ARBA00004170"/>
    </source>
</evidence>
<dbReference type="InterPro" id="IPR027417">
    <property type="entry name" value="P-loop_NTPase"/>
</dbReference>
<feature type="region of interest" description="Disordered" evidence="6">
    <location>
        <begin position="97"/>
        <end position="129"/>
    </location>
</feature>
<evidence type="ECO:0000256" key="2">
    <source>
        <dbReference type="ARBA" id="ARBA00022737"/>
    </source>
</evidence>
<feature type="compositionally biased region" description="Basic and acidic residues" evidence="6">
    <location>
        <begin position="301"/>
        <end position="315"/>
    </location>
</feature>
<dbReference type="GO" id="GO:0016020">
    <property type="term" value="C:membrane"/>
    <property type="evidence" value="ECO:0007669"/>
    <property type="project" value="UniProtKB-SubCell"/>
</dbReference>
<dbReference type="PANTHER" id="PTHR46413:SF34">
    <property type="entry name" value="HEAVY METAL-ASSOCIATED ISOPRENYLATED PLANT PROTEIN 3-LIKE"/>
    <property type="match status" value="1"/>
</dbReference>
<dbReference type="InterPro" id="IPR044594">
    <property type="entry name" value="HIPP01/3/5/6"/>
</dbReference>
<dbReference type="Gene3D" id="3.30.70.100">
    <property type="match status" value="1"/>
</dbReference>
<dbReference type="Gramene" id="PHT61355">
    <property type="protein sequence ID" value="PHT61355"/>
    <property type="gene ID" value="T459_34800"/>
</dbReference>
<feature type="compositionally biased region" description="Basic and acidic residues" evidence="6">
    <location>
        <begin position="219"/>
        <end position="247"/>
    </location>
</feature>
<dbReference type="Pfam" id="PF00403">
    <property type="entry name" value="HMA"/>
    <property type="match status" value="1"/>
</dbReference>
<dbReference type="PROSITE" id="PS50846">
    <property type="entry name" value="HMA_2"/>
    <property type="match status" value="1"/>
</dbReference>
<dbReference type="InterPro" id="IPR036163">
    <property type="entry name" value="HMA_dom_sf"/>
</dbReference>
<dbReference type="GO" id="GO:0009626">
    <property type="term" value="P:plant-type hypersensitive response"/>
    <property type="evidence" value="ECO:0007669"/>
    <property type="project" value="UniProtKB-KW"/>
</dbReference>
<dbReference type="CDD" id="cd00371">
    <property type="entry name" value="HMA"/>
    <property type="match status" value="1"/>
</dbReference>
<dbReference type="SUPFAM" id="SSF55008">
    <property type="entry name" value="HMA, heavy metal-associated domain"/>
    <property type="match status" value="1"/>
</dbReference>
<dbReference type="SUPFAM" id="SSF52540">
    <property type="entry name" value="P-loop containing nucleoside triphosphate hydrolases"/>
    <property type="match status" value="1"/>
</dbReference>
<feature type="domain" description="HMA" evidence="7">
    <location>
        <begin position="130"/>
        <end position="196"/>
    </location>
</feature>
<dbReference type="GO" id="GO:0046872">
    <property type="term" value="F:metal ion binding"/>
    <property type="evidence" value="ECO:0007669"/>
    <property type="project" value="InterPro"/>
</dbReference>
<feature type="region of interest" description="Disordered" evidence="6">
    <location>
        <begin position="188"/>
        <end position="247"/>
    </location>
</feature>
<feature type="coiled-coil region" evidence="5">
    <location>
        <begin position="457"/>
        <end position="537"/>
    </location>
</feature>
<keyword evidence="5" id="KW-0175">Coiled coil</keyword>